<proteinExistence type="predicted"/>
<dbReference type="WBParaSite" id="PTRK_0000151300.1">
    <property type="protein sequence ID" value="PTRK_0000151300.1"/>
    <property type="gene ID" value="PTRK_0000151300"/>
</dbReference>
<accession>A0A0N4Z3M0</accession>
<keyword evidence="2" id="KW-1185">Reference proteome</keyword>
<evidence type="ECO:0000313" key="3">
    <source>
        <dbReference type="WBParaSite" id="PTRK_0000151300.1"/>
    </source>
</evidence>
<dbReference type="InterPro" id="IPR001810">
    <property type="entry name" value="F-box_dom"/>
</dbReference>
<dbReference type="Pfam" id="PF00646">
    <property type="entry name" value="F-box"/>
    <property type="match status" value="1"/>
</dbReference>
<sequence>MSLEALPYEILKKIFMLLPFEDVNRCRLVSRRCYQIIEENVLSMNGVTTNELYIKCYRDASNEEKYDLVVDLDYIKNDEIISIILKSRKITVYSASGLFRWLRFNNKMEALDIEAYNVTGIFPFLTKYFKRSRPQPDHVGLYIDKCPVNKSFTEFLTSMDYTDCCLVLKNLDFSPRMLTIDYEFPSCEYLSRLIVKDNISSVFLSRPFLEKVFEQNKRLKEIIVYGMKNILDEDTMENVFQTMKSISDNDCSRHILDFRFETTSTVKFMGMLRKFYSGNQYHSTYRTCDCCDKFEAVVKNFTKCPTCKKRRFVRYNLF</sequence>
<dbReference type="CDD" id="cd09917">
    <property type="entry name" value="F-box_SF"/>
    <property type="match status" value="1"/>
</dbReference>
<dbReference type="InterPro" id="IPR036047">
    <property type="entry name" value="F-box-like_dom_sf"/>
</dbReference>
<evidence type="ECO:0000259" key="1">
    <source>
        <dbReference type="PROSITE" id="PS50181"/>
    </source>
</evidence>
<protein>
    <submittedName>
        <fullName evidence="3">F-box domain-containing protein</fullName>
    </submittedName>
</protein>
<organism evidence="2 3">
    <name type="scientific">Parastrongyloides trichosuri</name>
    <name type="common">Possum-specific nematode worm</name>
    <dbReference type="NCBI Taxonomy" id="131310"/>
    <lineage>
        <taxon>Eukaryota</taxon>
        <taxon>Metazoa</taxon>
        <taxon>Ecdysozoa</taxon>
        <taxon>Nematoda</taxon>
        <taxon>Chromadorea</taxon>
        <taxon>Rhabditida</taxon>
        <taxon>Tylenchina</taxon>
        <taxon>Panagrolaimomorpha</taxon>
        <taxon>Strongyloidoidea</taxon>
        <taxon>Strongyloididae</taxon>
        <taxon>Parastrongyloides</taxon>
    </lineage>
</organism>
<name>A0A0N4Z3M0_PARTI</name>
<dbReference type="Proteomes" id="UP000038045">
    <property type="component" value="Unplaced"/>
</dbReference>
<evidence type="ECO:0000313" key="2">
    <source>
        <dbReference type="Proteomes" id="UP000038045"/>
    </source>
</evidence>
<dbReference type="Gene3D" id="1.20.1280.50">
    <property type="match status" value="1"/>
</dbReference>
<dbReference type="SUPFAM" id="SSF81383">
    <property type="entry name" value="F-box domain"/>
    <property type="match status" value="1"/>
</dbReference>
<dbReference type="SMART" id="SM00256">
    <property type="entry name" value="FBOX"/>
    <property type="match status" value="1"/>
</dbReference>
<feature type="domain" description="F-box" evidence="1">
    <location>
        <begin position="1"/>
        <end position="56"/>
    </location>
</feature>
<reference evidence="3" key="1">
    <citation type="submission" date="2017-02" db="UniProtKB">
        <authorList>
            <consortium name="WormBaseParasite"/>
        </authorList>
    </citation>
    <scope>IDENTIFICATION</scope>
</reference>
<dbReference type="AlphaFoldDB" id="A0A0N4Z3M0"/>
<dbReference type="PROSITE" id="PS50181">
    <property type="entry name" value="FBOX"/>
    <property type="match status" value="1"/>
</dbReference>